<dbReference type="EMBL" id="SMMG02000005">
    <property type="protein sequence ID" value="KAA3473329.1"/>
    <property type="molecule type" value="Genomic_DNA"/>
</dbReference>
<reference evidence="2" key="1">
    <citation type="journal article" date="2019" name="Plant Biotechnol. J.">
        <title>Genome sequencing of the Australian wild diploid species Gossypium australe highlights disease resistance and delayed gland morphogenesis.</title>
        <authorList>
            <person name="Cai Y."/>
            <person name="Cai X."/>
            <person name="Wang Q."/>
            <person name="Wang P."/>
            <person name="Zhang Y."/>
            <person name="Cai C."/>
            <person name="Xu Y."/>
            <person name="Wang K."/>
            <person name="Zhou Z."/>
            <person name="Wang C."/>
            <person name="Geng S."/>
            <person name="Li B."/>
            <person name="Dong Q."/>
            <person name="Hou Y."/>
            <person name="Wang H."/>
            <person name="Ai P."/>
            <person name="Liu Z."/>
            <person name="Yi F."/>
            <person name="Sun M."/>
            <person name="An G."/>
            <person name="Cheng J."/>
            <person name="Zhang Y."/>
            <person name="Shi Q."/>
            <person name="Xie Y."/>
            <person name="Shi X."/>
            <person name="Chang Y."/>
            <person name="Huang F."/>
            <person name="Chen Y."/>
            <person name="Hong S."/>
            <person name="Mi L."/>
            <person name="Sun Q."/>
            <person name="Zhang L."/>
            <person name="Zhou B."/>
            <person name="Peng R."/>
            <person name="Zhang X."/>
            <person name="Liu F."/>
        </authorList>
    </citation>
    <scope>NUCLEOTIDE SEQUENCE [LARGE SCALE GENOMIC DNA]</scope>
    <source>
        <strain evidence="2">cv. PA1801</strain>
    </source>
</reference>
<sequence length="108" mass="12590">MVARRKKIKVGEQVNLSAFYSVFILRQVHQKLKDLRNFTILIEIESIHFNRVPYLKTTPIPLQLANRFSVHPKGVLEDVLVKVRSFIIRADFVVLDFEEDSEIKILLG</sequence>
<accession>A0A5B6VV09</accession>
<name>A0A5B6VV09_9ROSI</name>
<proteinExistence type="predicted"/>
<evidence type="ECO:0000313" key="1">
    <source>
        <dbReference type="EMBL" id="KAA3473329.1"/>
    </source>
</evidence>
<dbReference type="PANTHER" id="PTHR33067:SF31">
    <property type="entry name" value="RNA-DIRECTED DNA POLYMERASE"/>
    <property type="match status" value="1"/>
</dbReference>
<organism evidence="1 2">
    <name type="scientific">Gossypium australe</name>
    <dbReference type="NCBI Taxonomy" id="47621"/>
    <lineage>
        <taxon>Eukaryota</taxon>
        <taxon>Viridiplantae</taxon>
        <taxon>Streptophyta</taxon>
        <taxon>Embryophyta</taxon>
        <taxon>Tracheophyta</taxon>
        <taxon>Spermatophyta</taxon>
        <taxon>Magnoliopsida</taxon>
        <taxon>eudicotyledons</taxon>
        <taxon>Gunneridae</taxon>
        <taxon>Pentapetalae</taxon>
        <taxon>rosids</taxon>
        <taxon>malvids</taxon>
        <taxon>Malvales</taxon>
        <taxon>Malvaceae</taxon>
        <taxon>Malvoideae</taxon>
        <taxon>Gossypium</taxon>
    </lineage>
</organism>
<protein>
    <submittedName>
        <fullName evidence="1">Gag-asp_proteas domain-containing protein</fullName>
    </submittedName>
</protein>
<keyword evidence="2" id="KW-1185">Reference proteome</keyword>
<evidence type="ECO:0000313" key="2">
    <source>
        <dbReference type="Proteomes" id="UP000325315"/>
    </source>
</evidence>
<gene>
    <name evidence="1" type="ORF">EPI10_023718</name>
</gene>
<comment type="caution">
    <text evidence="1">The sequence shown here is derived from an EMBL/GenBank/DDBJ whole genome shotgun (WGS) entry which is preliminary data.</text>
</comment>
<dbReference type="AlphaFoldDB" id="A0A5B6VV09"/>
<dbReference type="OrthoDB" id="1702682at2759"/>
<dbReference type="PANTHER" id="PTHR33067">
    <property type="entry name" value="RNA-DIRECTED DNA POLYMERASE-RELATED"/>
    <property type="match status" value="1"/>
</dbReference>
<dbReference type="Proteomes" id="UP000325315">
    <property type="component" value="Unassembled WGS sequence"/>
</dbReference>